<dbReference type="STRING" id="2041.AERYTH_12225"/>
<dbReference type="CDD" id="cd07812">
    <property type="entry name" value="SRPBCC"/>
    <property type="match status" value="1"/>
</dbReference>
<dbReference type="KEGG" id="aer:AERYTH_12225"/>
<dbReference type="InterPro" id="IPR023393">
    <property type="entry name" value="START-like_dom_sf"/>
</dbReference>
<gene>
    <name evidence="1" type="ORF">AERYTH_12225</name>
</gene>
<dbReference type="PATRIC" id="fig|2041.4.peg.2545"/>
<reference evidence="1 2" key="1">
    <citation type="journal article" date="1991" name="Int. J. Syst. Bacteriol.">
        <title>Description of the erythromycin-producing bacterium Arthrobacter sp. strain NRRL B-3381 as Aeromicrobium erythreum gen. nov., sp. nov.</title>
        <authorList>
            <person name="Miller E.S."/>
            <person name="Woese C.R."/>
            <person name="Brenner S."/>
        </authorList>
    </citation>
    <scope>NUCLEOTIDE SEQUENCE [LARGE SCALE GENOMIC DNA]</scope>
    <source>
        <strain evidence="1 2">AR18</strain>
    </source>
</reference>
<dbReference type="Pfam" id="PF10604">
    <property type="entry name" value="Polyketide_cyc2"/>
    <property type="match status" value="1"/>
</dbReference>
<dbReference type="Gene3D" id="3.30.530.20">
    <property type="match status" value="1"/>
</dbReference>
<accession>A0A0U4BJN9</accession>
<evidence type="ECO:0008006" key="3">
    <source>
        <dbReference type="Google" id="ProtNLM"/>
    </source>
</evidence>
<dbReference type="AlphaFoldDB" id="A0A0U4BJN9"/>
<dbReference type="SUPFAM" id="SSF55961">
    <property type="entry name" value="Bet v1-like"/>
    <property type="match status" value="1"/>
</dbReference>
<proteinExistence type="predicted"/>
<dbReference type="InterPro" id="IPR019587">
    <property type="entry name" value="Polyketide_cyclase/dehydratase"/>
</dbReference>
<sequence length="154" mass="16887">MPALEAETSIDASVDVVWSLLSDLRSMSERSPETVRMVIADAPRVGSRGVNLNRKGAVLWPTTTRITRWKPPTHDGSAALAFRIWPVDVEWSYELTPEDGGTHVVERRSALPSAGLSTRLVGKWLMGGAENHDVELLDGMRRTLAALKAEAEGR</sequence>
<organism evidence="1 2">
    <name type="scientific">Aeromicrobium erythreum</name>
    <dbReference type="NCBI Taxonomy" id="2041"/>
    <lineage>
        <taxon>Bacteria</taxon>
        <taxon>Bacillati</taxon>
        <taxon>Actinomycetota</taxon>
        <taxon>Actinomycetes</taxon>
        <taxon>Propionibacteriales</taxon>
        <taxon>Nocardioidaceae</taxon>
        <taxon>Aeromicrobium</taxon>
    </lineage>
</organism>
<dbReference type="Proteomes" id="UP000067689">
    <property type="component" value="Chromosome"/>
</dbReference>
<keyword evidence="2" id="KW-1185">Reference proteome</keyword>
<dbReference type="EMBL" id="CP011502">
    <property type="protein sequence ID" value="ALX05409.1"/>
    <property type="molecule type" value="Genomic_DNA"/>
</dbReference>
<evidence type="ECO:0000313" key="2">
    <source>
        <dbReference type="Proteomes" id="UP000067689"/>
    </source>
</evidence>
<protein>
    <recommendedName>
        <fullName evidence="3">Polyketide cyclase</fullName>
    </recommendedName>
</protein>
<evidence type="ECO:0000313" key="1">
    <source>
        <dbReference type="EMBL" id="ALX05409.1"/>
    </source>
</evidence>
<name>A0A0U4BJN9_9ACTN</name>